<proteinExistence type="predicted"/>
<accession>A0ABX1RR84</accession>
<keyword evidence="3" id="KW-1185">Reference proteome</keyword>
<name>A0ABX1RR84_9FLAO</name>
<dbReference type="EMBL" id="JABBHF010000001">
    <property type="protein sequence ID" value="NMH86067.1"/>
    <property type="molecule type" value="Genomic_DNA"/>
</dbReference>
<gene>
    <name evidence="2" type="ORF">HHX25_00990</name>
</gene>
<feature type="chain" id="PRO_5047150904" description="Outer membrane protein beta-barrel domain-containing protein" evidence="1">
    <location>
        <begin position="21"/>
        <end position="158"/>
    </location>
</feature>
<keyword evidence="1" id="KW-0732">Signal</keyword>
<feature type="signal peptide" evidence="1">
    <location>
        <begin position="1"/>
        <end position="20"/>
    </location>
</feature>
<evidence type="ECO:0008006" key="4">
    <source>
        <dbReference type="Google" id="ProtNLM"/>
    </source>
</evidence>
<sequence length="158" mass="17046">MKKLFLLSVFVMSLMTTLNAQNHFRAGLNGGIPIGDAGDLATFAIAIDLGYILEISDDFDAGIETGYTNYFGKDNFDDFNFIPVNGVANYDLSDEFSAEGGIGIAISLETGGGTDLYWKFGFAYDLDEASDLSLTYRSVSGGNGFSVDGIFLGYRRGF</sequence>
<comment type="caution">
    <text evidence="2">The sequence shown here is derived from an EMBL/GenBank/DDBJ whole genome shotgun (WGS) entry which is preliminary data.</text>
</comment>
<reference evidence="2 3" key="1">
    <citation type="submission" date="2020-04" db="EMBL/GenBank/DDBJ databases">
        <title>A Flavivirga sp. nov.</title>
        <authorList>
            <person name="Sun X."/>
        </authorList>
    </citation>
    <scope>NUCLEOTIDE SEQUENCE [LARGE SCALE GENOMIC DNA]</scope>
    <source>
        <strain evidence="2 3">Y03</strain>
    </source>
</reference>
<organism evidence="2 3">
    <name type="scientific">Flavivirga algicola</name>
    <dbReference type="NCBI Taxonomy" id="2729136"/>
    <lineage>
        <taxon>Bacteria</taxon>
        <taxon>Pseudomonadati</taxon>
        <taxon>Bacteroidota</taxon>
        <taxon>Flavobacteriia</taxon>
        <taxon>Flavobacteriales</taxon>
        <taxon>Flavobacteriaceae</taxon>
        <taxon>Flavivirga</taxon>
    </lineage>
</organism>
<protein>
    <recommendedName>
        <fullName evidence="4">Outer membrane protein beta-barrel domain-containing protein</fullName>
    </recommendedName>
</protein>
<evidence type="ECO:0000313" key="2">
    <source>
        <dbReference type="EMBL" id="NMH86067.1"/>
    </source>
</evidence>
<dbReference type="RefSeq" id="WP_169669166.1">
    <property type="nucleotide sequence ID" value="NZ_JABBHF010000001.1"/>
</dbReference>
<dbReference type="Proteomes" id="UP000746690">
    <property type="component" value="Unassembled WGS sequence"/>
</dbReference>
<evidence type="ECO:0000313" key="3">
    <source>
        <dbReference type="Proteomes" id="UP000746690"/>
    </source>
</evidence>
<evidence type="ECO:0000256" key="1">
    <source>
        <dbReference type="SAM" id="SignalP"/>
    </source>
</evidence>